<proteinExistence type="predicted"/>
<protein>
    <submittedName>
        <fullName evidence="7">Uncharacterized protein</fullName>
    </submittedName>
</protein>
<keyword evidence="2" id="KW-0633">Potassium transport</keyword>
<evidence type="ECO:0000256" key="2">
    <source>
        <dbReference type="ARBA" id="ARBA00022538"/>
    </source>
</evidence>
<dbReference type="GO" id="GO:0006813">
    <property type="term" value="P:potassium ion transport"/>
    <property type="evidence" value="ECO:0007669"/>
    <property type="project" value="UniProtKB-KW"/>
</dbReference>
<dbReference type="PANTHER" id="PTHR32468:SF22">
    <property type="entry name" value="CATION_H(+) ANTIPORTER 3-LIKE"/>
    <property type="match status" value="1"/>
</dbReference>
<feature type="domain" description="Cation/H(+) antiporter central" evidence="5">
    <location>
        <begin position="117"/>
        <end position="191"/>
    </location>
</feature>
<organism evidence="7 8">
    <name type="scientific">Cinchona calisaya</name>
    <dbReference type="NCBI Taxonomy" id="153742"/>
    <lineage>
        <taxon>Eukaryota</taxon>
        <taxon>Viridiplantae</taxon>
        <taxon>Streptophyta</taxon>
        <taxon>Embryophyta</taxon>
        <taxon>Tracheophyta</taxon>
        <taxon>Spermatophyta</taxon>
        <taxon>Magnoliopsida</taxon>
        <taxon>eudicotyledons</taxon>
        <taxon>Gunneridae</taxon>
        <taxon>Pentapetalae</taxon>
        <taxon>asterids</taxon>
        <taxon>lamiids</taxon>
        <taxon>Gentianales</taxon>
        <taxon>Rubiaceae</taxon>
        <taxon>Cinchonoideae</taxon>
        <taxon>Cinchoneae</taxon>
        <taxon>Cinchona</taxon>
    </lineage>
</organism>
<accession>A0ABD2ZPA7</accession>
<evidence type="ECO:0000256" key="1">
    <source>
        <dbReference type="ARBA" id="ARBA00022448"/>
    </source>
</evidence>
<keyword evidence="1" id="KW-0813">Transport</keyword>
<gene>
    <name evidence="7" type="ORF">ACH5RR_019420</name>
</gene>
<dbReference type="InterPro" id="IPR050794">
    <property type="entry name" value="CPA2_transporter"/>
</dbReference>
<dbReference type="PANTHER" id="PTHR32468">
    <property type="entry name" value="CATION/H + ANTIPORTER"/>
    <property type="match status" value="1"/>
</dbReference>
<dbReference type="Proteomes" id="UP001630127">
    <property type="component" value="Unassembled WGS sequence"/>
</dbReference>
<evidence type="ECO:0000313" key="7">
    <source>
        <dbReference type="EMBL" id="KAL3521271.1"/>
    </source>
</evidence>
<reference evidence="7 8" key="1">
    <citation type="submission" date="2024-11" db="EMBL/GenBank/DDBJ databases">
        <title>A near-complete genome assembly of Cinchona calisaya.</title>
        <authorList>
            <person name="Lian D.C."/>
            <person name="Zhao X.W."/>
            <person name="Wei L."/>
        </authorList>
    </citation>
    <scope>NUCLEOTIDE SEQUENCE [LARGE SCALE GENOMIC DNA]</scope>
    <source>
        <tissue evidence="7">Nenye</tissue>
    </source>
</reference>
<keyword evidence="8" id="KW-1185">Reference proteome</keyword>
<name>A0ABD2ZPA7_9GENT</name>
<dbReference type="EMBL" id="JBJUIK010000008">
    <property type="protein sequence ID" value="KAL3521271.1"/>
    <property type="molecule type" value="Genomic_DNA"/>
</dbReference>
<keyword evidence="3" id="KW-0630">Potassium</keyword>
<dbReference type="Gene3D" id="3.40.50.12370">
    <property type="match status" value="1"/>
</dbReference>
<sequence length="354" mass="39541">MDIVTSCTIRSLYDYSRKYTGYQKRDIQHVASNAEFRILVCTHRQDDAVAAIKLLHMSSPSKESPIGVYALHLEELVGKAAPLLISHDLGQKSSSVGFRSTKVIDFFRHQGDLLPGFIRVQGYSSVSLPQFMQEDICSLAFDKLTSIVILPFHRKWNQQGKLIFDSKVVRTLNRSVLNTAPCSVGILIDRQKMCNSSHVPSVVNRVAVLFLGGNDDREALSYSLRMAKSPGVHVSVIRLIARDNIVEDDWETVLNSESLRELRLHVSKQDNVAFTEHIVNDASETALLVHQVAEVFDLIMVGRRHTEDSPLLSGLLEWTELPELGPLGDMLAAADLQKPVSVLVVQQQMNKMKG</sequence>
<dbReference type="Pfam" id="PF23256">
    <property type="entry name" value="CHX17_2nd"/>
    <property type="match status" value="1"/>
</dbReference>
<evidence type="ECO:0000259" key="5">
    <source>
        <dbReference type="Pfam" id="PF23256"/>
    </source>
</evidence>
<evidence type="ECO:0000259" key="6">
    <source>
        <dbReference type="Pfam" id="PF23259"/>
    </source>
</evidence>
<feature type="domain" description="Cation/H(+) antiporter C-terminal" evidence="6">
    <location>
        <begin position="206"/>
        <end position="350"/>
    </location>
</feature>
<evidence type="ECO:0000313" key="8">
    <source>
        <dbReference type="Proteomes" id="UP001630127"/>
    </source>
</evidence>
<evidence type="ECO:0000256" key="4">
    <source>
        <dbReference type="ARBA" id="ARBA00023065"/>
    </source>
</evidence>
<dbReference type="InterPro" id="IPR057291">
    <property type="entry name" value="CHX17_2nd"/>
</dbReference>
<dbReference type="Pfam" id="PF23259">
    <property type="entry name" value="CHX17_C"/>
    <property type="match status" value="1"/>
</dbReference>
<dbReference type="AlphaFoldDB" id="A0ABD2ZPA7"/>
<dbReference type="InterPro" id="IPR057290">
    <property type="entry name" value="CHX17_C"/>
</dbReference>
<keyword evidence="4" id="KW-0406">Ion transport</keyword>
<evidence type="ECO:0000256" key="3">
    <source>
        <dbReference type="ARBA" id="ARBA00022958"/>
    </source>
</evidence>
<comment type="caution">
    <text evidence="7">The sequence shown here is derived from an EMBL/GenBank/DDBJ whole genome shotgun (WGS) entry which is preliminary data.</text>
</comment>